<keyword evidence="3" id="KW-0285">Flavoprotein</keyword>
<dbReference type="InterPro" id="IPR000172">
    <property type="entry name" value="GMC_OxRdtase_N"/>
</dbReference>
<dbReference type="SUPFAM" id="SSF51905">
    <property type="entry name" value="FAD/NAD(P)-binding domain"/>
    <property type="match status" value="1"/>
</dbReference>
<dbReference type="PIRSF" id="PIRSF000137">
    <property type="entry name" value="Alcohol_oxidase"/>
    <property type="match status" value="1"/>
</dbReference>
<evidence type="ECO:0000256" key="2">
    <source>
        <dbReference type="ARBA" id="ARBA00010790"/>
    </source>
</evidence>
<dbReference type="SUPFAM" id="SSF54373">
    <property type="entry name" value="FAD-linked reductases, C-terminal domain"/>
    <property type="match status" value="1"/>
</dbReference>
<evidence type="ECO:0000313" key="5">
    <source>
        <dbReference type="EMBL" id="KIY62262.1"/>
    </source>
</evidence>
<dbReference type="PANTHER" id="PTHR11552:SF78">
    <property type="entry name" value="GLUCOSE-METHANOL-CHOLINE OXIDOREDUCTASE N-TERMINAL DOMAIN-CONTAINING PROTEIN"/>
    <property type="match status" value="1"/>
</dbReference>
<dbReference type="InterPro" id="IPR012132">
    <property type="entry name" value="GMC_OxRdtase"/>
</dbReference>
<dbReference type="InterPro" id="IPR007867">
    <property type="entry name" value="GMC_OxRtase_C"/>
</dbReference>
<protein>
    <submittedName>
        <fullName evidence="5">GMC oxidoreductase</fullName>
    </submittedName>
</protein>
<dbReference type="InterPro" id="IPR036188">
    <property type="entry name" value="FAD/NAD-bd_sf"/>
</dbReference>
<evidence type="ECO:0000259" key="4">
    <source>
        <dbReference type="PROSITE" id="PS00624"/>
    </source>
</evidence>
<organism evidence="5 6">
    <name type="scientific">Cylindrobasidium torrendii FP15055 ss-10</name>
    <dbReference type="NCBI Taxonomy" id="1314674"/>
    <lineage>
        <taxon>Eukaryota</taxon>
        <taxon>Fungi</taxon>
        <taxon>Dikarya</taxon>
        <taxon>Basidiomycota</taxon>
        <taxon>Agaricomycotina</taxon>
        <taxon>Agaricomycetes</taxon>
        <taxon>Agaricomycetidae</taxon>
        <taxon>Agaricales</taxon>
        <taxon>Marasmiineae</taxon>
        <taxon>Physalacriaceae</taxon>
        <taxon>Cylindrobasidium</taxon>
    </lineage>
</organism>
<dbReference type="PANTHER" id="PTHR11552">
    <property type="entry name" value="GLUCOSE-METHANOL-CHOLINE GMC OXIDOREDUCTASE"/>
    <property type="match status" value="1"/>
</dbReference>
<dbReference type="Gene3D" id="3.50.50.60">
    <property type="entry name" value="FAD/NAD(P)-binding domain"/>
    <property type="match status" value="1"/>
</dbReference>
<reference evidence="5 6" key="1">
    <citation type="journal article" date="2015" name="Fungal Genet. Biol.">
        <title>Evolution of novel wood decay mechanisms in Agaricales revealed by the genome sequences of Fistulina hepatica and Cylindrobasidium torrendii.</title>
        <authorList>
            <person name="Floudas D."/>
            <person name="Held B.W."/>
            <person name="Riley R."/>
            <person name="Nagy L.G."/>
            <person name="Koehler G."/>
            <person name="Ransdell A.S."/>
            <person name="Younus H."/>
            <person name="Chow J."/>
            <person name="Chiniquy J."/>
            <person name="Lipzen A."/>
            <person name="Tritt A."/>
            <person name="Sun H."/>
            <person name="Haridas S."/>
            <person name="LaButti K."/>
            <person name="Ohm R.A."/>
            <person name="Kues U."/>
            <person name="Blanchette R.A."/>
            <person name="Grigoriev I.V."/>
            <person name="Minto R.E."/>
            <person name="Hibbett D.S."/>
        </authorList>
    </citation>
    <scope>NUCLEOTIDE SEQUENCE [LARGE SCALE GENOMIC DNA]</scope>
    <source>
        <strain evidence="5 6">FP15055 ss-10</strain>
    </source>
</reference>
<evidence type="ECO:0000313" key="6">
    <source>
        <dbReference type="Proteomes" id="UP000054007"/>
    </source>
</evidence>
<dbReference type="EMBL" id="KN880804">
    <property type="protein sequence ID" value="KIY62262.1"/>
    <property type="molecule type" value="Genomic_DNA"/>
</dbReference>
<dbReference type="Gene3D" id="3.30.560.10">
    <property type="entry name" value="Glucose Oxidase, domain 3"/>
    <property type="match status" value="1"/>
</dbReference>
<dbReference type="GO" id="GO:0050660">
    <property type="term" value="F:flavin adenine dinucleotide binding"/>
    <property type="evidence" value="ECO:0007669"/>
    <property type="project" value="InterPro"/>
</dbReference>
<accession>A0A0D7AVP0</accession>
<dbReference type="Pfam" id="PF00732">
    <property type="entry name" value="GMC_oxred_N"/>
    <property type="match status" value="1"/>
</dbReference>
<feature type="binding site" evidence="3">
    <location>
        <begin position="537"/>
        <end position="538"/>
    </location>
    <ligand>
        <name>FAD</name>
        <dbReference type="ChEBI" id="CHEBI:57692"/>
    </ligand>
</feature>
<dbReference type="PROSITE" id="PS00624">
    <property type="entry name" value="GMC_OXRED_2"/>
    <property type="match status" value="1"/>
</dbReference>
<sequence length="603" mass="66132">MSIPHDIKPEYDVVFAGGGTAACITASRLATQFPELTFAVLESGPTTEGKKEHTAPAYYMSHLAPTSKTAQFVVSKPSPDVANRNIIIPTGHCVGGGSSINFMLYNRPAASDFDAWEKEYSNPGWGSRELIPLLANAETYEVDPTMPTHGKDGPLKASYGSAVFDIGKEFLEYGPKFEKDRPLGTDGNGFHEWSVNRFYQMPKWISKSGRRSDVPHHYVFNKKWSNLFILDGILVNRVVVEDGTAKSVEYLFDKRVHAEAPQDIRTVSAKKLVVVSAGAMNSPLILERSGIGRKDVLEKAGIPLVQELDGVGENYQDHYFLVSPYIADPETTTYDKIFRGDADLWKEMTEAWEKDGSGLMATNGVDAALKLRPLEQELTEVGPEFEARWKKFYANKPDKPLFWLSALGGLPADQSALPPINFFCSGCFLAYPASRGSIHSESTDPYAPADFQSGFLSDYSDVVALRWGYKRGMELMRRHPRFRGFLAPVHPQFSGKAASEALSASSPTPLDAPRIEFTAEDDKAIDANIRQWVGTTWHSLGTCAMKPQAEGGVVDSKLNVYGVKSLKVADLSVPPENVNGNTYAAAVTVGEKAAVIIAEELKA</sequence>
<dbReference type="Proteomes" id="UP000054007">
    <property type="component" value="Unassembled WGS sequence"/>
</dbReference>
<dbReference type="AlphaFoldDB" id="A0A0D7AVP0"/>
<comment type="similarity">
    <text evidence="2">Belongs to the GMC oxidoreductase family.</text>
</comment>
<dbReference type="Pfam" id="PF05199">
    <property type="entry name" value="GMC_oxred_C"/>
    <property type="match status" value="1"/>
</dbReference>
<dbReference type="STRING" id="1314674.A0A0D7AVP0"/>
<name>A0A0D7AVP0_9AGAR</name>
<proteinExistence type="inferred from homology"/>
<dbReference type="OrthoDB" id="269227at2759"/>
<feature type="binding site" evidence="3">
    <location>
        <position position="235"/>
    </location>
    <ligand>
        <name>FAD</name>
        <dbReference type="ChEBI" id="CHEBI:57692"/>
    </ligand>
</feature>
<evidence type="ECO:0000256" key="3">
    <source>
        <dbReference type="PIRSR" id="PIRSR000137-2"/>
    </source>
</evidence>
<feature type="domain" description="Glucose-methanol-choline oxidoreductase N-terminal" evidence="4">
    <location>
        <begin position="278"/>
        <end position="292"/>
    </location>
</feature>
<comment type="cofactor">
    <cofactor evidence="1 3">
        <name>FAD</name>
        <dbReference type="ChEBI" id="CHEBI:57692"/>
    </cofactor>
</comment>
<evidence type="ECO:0000256" key="1">
    <source>
        <dbReference type="ARBA" id="ARBA00001974"/>
    </source>
</evidence>
<keyword evidence="3" id="KW-0274">FAD</keyword>
<keyword evidence="6" id="KW-1185">Reference proteome</keyword>
<dbReference type="GO" id="GO:0016614">
    <property type="term" value="F:oxidoreductase activity, acting on CH-OH group of donors"/>
    <property type="evidence" value="ECO:0007669"/>
    <property type="project" value="InterPro"/>
</dbReference>
<gene>
    <name evidence="5" type="ORF">CYLTODRAFT_427042</name>
</gene>